<proteinExistence type="predicted"/>
<evidence type="ECO:0000313" key="3">
    <source>
        <dbReference type="Proteomes" id="UP000247498"/>
    </source>
</evidence>
<dbReference type="Gene3D" id="3.40.50.1820">
    <property type="entry name" value="alpha/beta hydrolase"/>
    <property type="match status" value="1"/>
</dbReference>
<dbReference type="InterPro" id="IPR029058">
    <property type="entry name" value="AB_hydrolase_fold"/>
</dbReference>
<sequence length="356" mass="35462">MESPFRCSSKAGRPAAAVSIVCDATGDAAGLRPAPPLVQPLKPAAPAALPFKLASPRGHDLAAHLLMPACGAPPRGLVVFAHGLNEHSCRKLRALQAVADAARVAVAAADASGHGLSGPAVPAMRGVVRDYRHLVDDAAALVAALRSPPPGSGVPPFLGGLPLVLGGYSMGGATALALALRAASGCDPALPRPAGLFLVAPALALSEQRSYTLAERLKLACGGVINAVAPLARLVEPLPVRALHSCPCFAEEYEADALVLRGPIAVCTLHSIVAAGRALSTGQAAGALSSLPLLVCSPGDRLVDYGAVAALVKAARAAGNTNAALVTLPGDAHDVLSGPEGPAVAGRIAGFVASVL</sequence>
<dbReference type="AlphaFoldDB" id="A0A2V0PQ82"/>
<protein>
    <recommendedName>
        <fullName evidence="1">Serine aminopeptidase S33 domain-containing protein</fullName>
    </recommendedName>
</protein>
<dbReference type="InterPro" id="IPR022742">
    <property type="entry name" value="Hydrolase_4"/>
</dbReference>
<keyword evidence="3" id="KW-1185">Reference proteome</keyword>
<dbReference type="InterPro" id="IPR051044">
    <property type="entry name" value="MAG_DAG_Lipase"/>
</dbReference>
<name>A0A2V0PQ82_9CHLO</name>
<dbReference type="PANTHER" id="PTHR11614">
    <property type="entry name" value="PHOSPHOLIPASE-RELATED"/>
    <property type="match status" value="1"/>
</dbReference>
<evidence type="ECO:0000259" key="1">
    <source>
        <dbReference type="Pfam" id="PF12146"/>
    </source>
</evidence>
<accession>A0A2V0PQ82</accession>
<organism evidence="2 3">
    <name type="scientific">Raphidocelis subcapitata</name>
    <dbReference type="NCBI Taxonomy" id="307507"/>
    <lineage>
        <taxon>Eukaryota</taxon>
        <taxon>Viridiplantae</taxon>
        <taxon>Chlorophyta</taxon>
        <taxon>core chlorophytes</taxon>
        <taxon>Chlorophyceae</taxon>
        <taxon>CS clade</taxon>
        <taxon>Sphaeropleales</taxon>
        <taxon>Selenastraceae</taxon>
        <taxon>Raphidocelis</taxon>
    </lineage>
</organism>
<dbReference type="InParanoid" id="A0A2V0PQ82"/>
<comment type="caution">
    <text evidence="2">The sequence shown here is derived from an EMBL/GenBank/DDBJ whole genome shotgun (WGS) entry which is preliminary data.</text>
</comment>
<gene>
    <name evidence="2" type="ORF">Rsub_12706</name>
</gene>
<dbReference type="Proteomes" id="UP000247498">
    <property type="component" value="Unassembled WGS sequence"/>
</dbReference>
<reference evidence="2 3" key="1">
    <citation type="journal article" date="2018" name="Sci. Rep.">
        <title>Raphidocelis subcapitata (=Pseudokirchneriella subcapitata) provides an insight into genome evolution and environmental adaptations in the Sphaeropleales.</title>
        <authorList>
            <person name="Suzuki S."/>
            <person name="Yamaguchi H."/>
            <person name="Nakajima N."/>
            <person name="Kawachi M."/>
        </authorList>
    </citation>
    <scope>NUCLEOTIDE SEQUENCE [LARGE SCALE GENOMIC DNA]</scope>
    <source>
        <strain evidence="2 3">NIES-35</strain>
    </source>
</reference>
<dbReference type="Pfam" id="PF12146">
    <property type="entry name" value="Hydrolase_4"/>
    <property type="match status" value="1"/>
</dbReference>
<evidence type="ECO:0000313" key="2">
    <source>
        <dbReference type="EMBL" id="GBG00221.1"/>
    </source>
</evidence>
<dbReference type="STRING" id="307507.A0A2V0PQ82"/>
<dbReference type="SUPFAM" id="SSF53474">
    <property type="entry name" value="alpha/beta-Hydrolases"/>
    <property type="match status" value="1"/>
</dbReference>
<feature type="domain" description="Serine aminopeptidase S33" evidence="1">
    <location>
        <begin position="73"/>
        <end position="337"/>
    </location>
</feature>
<dbReference type="EMBL" id="BDRX01000201">
    <property type="protein sequence ID" value="GBG00221.1"/>
    <property type="molecule type" value="Genomic_DNA"/>
</dbReference>
<dbReference type="OrthoDB" id="10249433at2759"/>